<proteinExistence type="predicted"/>
<dbReference type="AlphaFoldDB" id="A0A9I9ECE4"/>
<accession>A0A9I9ECE4</accession>
<name>A0A9I9ECE4_CUCME</name>
<protein>
    <submittedName>
        <fullName evidence="1">Uncharacterized protein</fullName>
    </submittedName>
</protein>
<dbReference type="Gramene" id="MELO3C031843.2.1">
    <property type="protein sequence ID" value="MELO3C031843.2.1"/>
    <property type="gene ID" value="MELO3C031843.2"/>
</dbReference>
<sequence length="108" mass="12265">MDLNLALRIDKHASTREQPNTDNIEMCERSNRIFDMKDCAPGDTSVAKSDKFHLGQCPETTLEIKEMHKVISMLSIHTLIYVIECIGIGDQGRFSYKDSDKSRLSSML</sequence>
<reference evidence="1" key="1">
    <citation type="submission" date="2023-03" db="UniProtKB">
        <authorList>
            <consortium name="EnsemblPlants"/>
        </authorList>
    </citation>
    <scope>IDENTIFICATION</scope>
</reference>
<organism evidence="1">
    <name type="scientific">Cucumis melo</name>
    <name type="common">Muskmelon</name>
    <dbReference type="NCBI Taxonomy" id="3656"/>
    <lineage>
        <taxon>Eukaryota</taxon>
        <taxon>Viridiplantae</taxon>
        <taxon>Streptophyta</taxon>
        <taxon>Embryophyta</taxon>
        <taxon>Tracheophyta</taxon>
        <taxon>Spermatophyta</taxon>
        <taxon>Magnoliopsida</taxon>
        <taxon>eudicotyledons</taxon>
        <taxon>Gunneridae</taxon>
        <taxon>Pentapetalae</taxon>
        <taxon>rosids</taxon>
        <taxon>fabids</taxon>
        <taxon>Cucurbitales</taxon>
        <taxon>Cucurbitaceae</taxon>
        <taxon>Benincaseae</taxon>
        <taxon>Cucumis</taxon>
    </lineage>
</organism>
<evidence type="ECO:0000313" key="1">
    <source>
        <dbReference type="EnsemblPlants" id="MELO3C031843.2.1"/>
    </source>
</evidence>
<dbReference type="EnsemblPlants" id="MELO3C031843.2.1">
    <property type="protein sequence ID" value="MELO3C031843.2.1"/>
    <property type="gene ID" value="MELO3C031843.2"/>
</dbReference>